<feature type="coiled-coil region" evidence="1">
    <location>
        <begin position="13"/>
        <end position="47"/>
    </location>
</feature>
<name>A0A9D4HYD8_DREPO</name>
<reference evidence="2" key="2">
    <citation type="submission" date="2020-11" db="EMBL/GenBank/DDBJ databases">
        <authorList>
            <person name="McCartney M.A."/>
            <person name="Auch B."/>
            <person name="Kono T."/>
            <person name="Mallez S."/>
            <person name="Becker A."/>
            <person name="Gohl D.M."/>
            <person name="Silverstein K.A.T."/>
            <person name="Koren S."/>
            <person name="Bechman K.B."/>
            <person name="Herman A."/>
            <person name="Abrahante J.E."/>
            <person name="Garbe J."/>
        </authorList>
    </citation>
    <scope>NUCLEOTIDE SEQUENCE</scope>
    <source>
        <strain evidence="2">Duluth1</strain>
        <tissue evidence="2">Whole animal</tissue>
    </source>
</reference>
<reference evidence="2" key="1">
    <citation type="journal article" date="2019" name="bioRxiv">
        <title>The Genome of the Zebra Mussel, Dreissena polymorpha: A Resource for Invasive Species Research.</title>
        <authorList>
            <person name="McCartney M.A."/>
            <person name="Auch B."/>
            <person name="Kono T."/>
            <person name="Mallez S."/>
            <person name="Zhang Y."/>
            <person name="Obille A."/>
            <person name="Becker A."/>
            <person name="Abrahante J.E."/>
            <person name="Garbe J."/>
            <person name="Badalamenti J.P."/>
            <person name="Herman A."/>
            <person name="Mangelson H."/>
            <person name="Liachko I."/>
            <person name="Sullivan S."/>
            <person name="Sone E.D."/>
            <person name="Koren S."/>
            <person name="Silverstein K.A.T."/>
            <person name="Beckman K.B."/>
            <person name="Gohl D.M."/>
        </authorList>
    </citation>
    <scope>NUCLEOTIDE SEQUENCE</scope>
    <source>
        <strain evidence="2">Duluth1</strain>
        <tissue evidence="2">Whole animal</tissue>
    </source>
</reference>
<evidence type="ECO:0000256" key="1">
    <source>
        <dbReference type="SAM" id="Coils"/>
    </source>
</evidence>
<keyword evidence="3" id="KW-1185">Reference proteome</keyword>
<gene>
    <name evidence="2" type="ORF">DPMN_046652</name>
</gene>
<evidence type="ECO:0000313" key="2">
    <source>
        <dbReference type="EMBL" id="KAH3739960.1"/>
    </source>
</evidence>
<dbReference type="EMBL" id="JAIWYP010000011">
    <property type="protein sequence ID" value="KAH3739960.1"/>
    <property type="molecule type" value="Genomic_DNA"/>
</dbReference>
<evidence type="ECO:0000313" key="3">
    <source>
        <dbReference type="Proteomes" id="UP000828390"/>
    </source>
</evidence>
<organism evidence="2 3">
    <name type="scientific">Dreissena polymorpha</name>
    <name type="common">Zebra mussel</name>
    <name type="synonym">Mytilus polymorpha</name>
    <dbReference type="NCBI Taxonomy" id="45954"/>
    <lineage>
        <taxon>Eukaryota</taxon>
        <taxon>Metazoa</taxon>
        <taxon>Spiralia</taxon>
        <taxon>Lophotrochozoa</taxon>
        <taxon>Mollusca</taxon>
        <taxon>Bivalvia</taxon>
        <taxon>Autobranchia</taxon>
        <taxon>Heteroconchia</taxon>
        <taxon>Euheterodonta</taxon>
        <taxon>Imparidentia</taxon>
        <taxon>Neoheterodontei</taxon>
        <taxon>Myida</taxon>
        <taxon>Dreissenoidea</taxon>
        <taxon>Dreissenidae</taxon>
        <taxon>Dreissena</taxon>
    </lineage>
</organism>
<protein>
    <submittedName>
        <fullName evidence="2">Uncharacterized protein</fullName>
    </submittedName>
</protein>
<sequence>MRLQTILSQENALKTQQLMLTNQAKTIEQLEEKLMFRKKTIKKLQARLDNHVSTAETDVLNNVTTGIHDYIKQIVEGKPLISYILTI</sequence>
<dbReference type="AlphaFoldDB" id="A0A9D4HYD8"/>
<accession>A0A9D4HYD8</accession>
<comment type="caution">
    <text evidence="2">The sequence shown here is derived from an EMBL/GenBank/DDBJ whole genome shotgun (WGS) entry which is preliminary data.</text>
</comment>
<proteinExistence type="predicted"/>
<keyword evidence="1" id="KW-0175">Coiled coil</keyword>
<dbReference type="Proteomes" id="UP000828390">
    <property type="component" value="Unassembled WGS sequence"/>
</dbReference>